<accession>A0A399D4G3</accession>
<keyword evidence="4" id="KW-1134">Transmembrane beta strand</keyword>
<keyword evidence="6" id="KW-0472">Membrane</keyword>
<dbReference type="InterPro" id="IPR003423">
    <property type="entry name" value="OMP_efflux"/>
</dbReference>
<dbReference type="GO" id="GO:0009279">
    <property type="term" value="C:cell outer membrane"/>
    <property type="evidence" value="ECO:0007669"/>
    <property type="project" value="UniProtKB-SubCell"/>
</dbReference>
<keyword evidence="7" id="KW-0998">Cell outer membrane</keyword>
<keyword evidence="3" id="KW-0813">Transport</keyword>
<keyword evidence="9" id="KW-1185">Reference proteome</keyword>
<evidence type="ECO:0000256" key="6">
    <source>
        <dbReference type="ARBA" id="ARBA00023136"/>
    </source>
</evidence>
<sequence length="452" mass="51485">MGMNIKIVILLTTLFIFGTEMSFAQKQWTLDECINYALQNNLEIESQRITTKTSKENFEQSKRNRLPQINAGSGYSINFGKSVDPNTNSVTYNSFASNSYSLQGGISLFDGFVRNNQIAYSRFMLLAGIENEKVVKIDIAFGVMNAFHNSLYYKGLLDIVKEQKALSEMNLEKIEKQAEVGISAKTDILEIEARLADEELLVIRTQNNLKASILELKRTMNFPASEELELKQISDIDFIEATVFENADTVYSMALEHLPSLKAKHQQLMAVERSLSIAKGSLYPSLSLSGGYYTGFHETRTDDQGNTISFRDQIKNNASQSISLSLSIPIFSRWNSRSAIKINKLELEKEKVELENFKNQLYYEIESYCQELSAVSAEYLQAKKQTESNWLAYEVAQKKKEQGLFNVIDFYTSKNLLSNALGELLRTKMEYLVKRKTIDFYMGKPVFKNVTE</sequence>
<dbReference type="InterPro" id="IPR051906">
    <property type="entry name" value="TolC-like"/>
</dbReference>
<dbReference type="PANTHER" id="PTHR30026:SF20">
    <property type="entry name" value="OUTER MEMBRANE PROTEIN TOLC"/>
    <property type="match status" value="1"/>
</dbReference>
<protein>
    <submittedName>
        <fullName evidence="8">TolC family protein</fullName>
    </submittedName>
</protein>
<dbReference type="EMBL" id="QWET01000003">
    <property type="protein sequence ID" value="RIH66366.1"/>
    <property type="molecule type" value="Genomic_DNA"/>
</dbReference>
<evidence type="ECO:0000256" key="7">
    <source>
        <dbReference type="ARBA" id="ARBA00023237"/>
    </source>
</evidence>
<evidence type="ECO:0000256" key="5">
    <source>
        <dbReference type="ARBA" id="ARBA00022692"/>
    </source>
</evidence>
<dbReference type="GO" id="GO:0015288">
    <property type="term" value="F:porin activity"/>
    <property type="evidence" value="ECO:0007669"/>
    <property type="project" value="TreeGrafter"/>
</dbReference>
<organism evidence="8 9">
    <name type="scientific">Mariniphaga sediminis</name>
    <dbReference type="NCBI Taxonomy" id="1628158"/>
    <lineage>
        <taxon>Bacteria</taxon>
        <taxon>Pseudomonadati</taxon>
        <taxon>Bacteroidota</taxon>
        <taxon>Bacteroidia</taxon>
        <taxon>Marinilabiliales</taxon>
        <taxon>Prolixibacteraceae</taxon>
        <taxon>Mariniphaga</taxon>
    </lineage>
</organism>
<comment type="similarity">
    <text evidence="2">Belongs to the outer membrane factor (OMF) (TC 1.B.17) family.</text>
</comment>
<evidence type="ECO:0000313" key="8">
    <source>
        <dbReference type="EMBL" id="RIH66366.1"/>
    </source>
</evidence>
<name>A0A399D4G3_9BACT</name>
<dbReference type="AlphaFoldDB" id="A0A399D4G3"/>
<evidence type="ECO:0000256" key="2">
    <source>
        <dbReference type="ARBA" id="ARBA00007613"/>
    </source>
</evidence>
<evidence type="ECO:0000256" key="1">
    <source>
        <dbReference type="ARBA" id="ARBA00004442"/>
    </source>
</evidence>
<comment type="caution">
    <text evidence="8">The sequence shown here is derived from an EMBL/GenBank/DDBJ whole genome shotgun (WGS) entry which is preliminary data.</text>
</comment>
<dbReference type="SUPFAM" id="SSF56954">
    <property type="entry name" value="Outer membrane efflux proteins (OEP)"/>
    <property type="match status" value="1"/>
</dbReference>
<evidence type="ECO:0000256" key="4">
    <source>
        <dbReference type="ARBA" id="ARBA00022452"/>
    </source>
</evidence>
<dbReference type="OrthoDB" id="9811587at2"/>
<reference evidence="8 9" key="1">
    <citation type="journal article" date="2015" name="Int. J. Syst. Evol. Microbiol.">
        <title>Mariniphaga sediminis sp. nov., isolated from coastal sediment.</title>
        <authorList>
            <person name="Wang F.Q."/>
            <person name="Shen Q.Y."/>
            <person name="Chen G.J."/>
            <person name="Du Z.J."/>
        </authorList>
    </citation>
    <scope>NUCLEOTIDE SEQUENCE [LARGE SCALE GENOMIC DNA]</scope>
    <source>
        <strain evidence="8 9">SY21</strain>
    </source>
</reference>
<proteinExistence type="inferred from homology"/>
<dbReference type="Gene3D" id="1.20.1600.10">
    <property type="entry name" value="Outer membrane efflux proteins (OEP)"/>
    <property type="match status" value="1"/>
</dbReference>
<dbReference type="PANTHER" id="PTHR30026">
    <property type="entry name" value="OUTER MEMBRANE PROTEIN TOLC"/>
    <property type="match status" value="1"/>
</dbReference>
<keyword evidence="5" id="KW-0812">Transmembrane</keyword>
<dbReference type="GO" id="GO:0015562">
    <property type="term" value="F:efflux transmembrane transporter activity"/>
    <property type="evidence" value="ECO:0007669"/>
    <property type="project" value="InterPro"/>
</dbReference>
<evidence type="ECO:0000256" key="3">
    <source>
        <dbReference type="ARBA" id="ARBA00022448"/>
    </source>
</evidence>
<gene>
    <name evidence="8" type="ORF">D1164_05525</name>
</gene>
<comment type="subcellular location">
    <subcellularLocation>
        <location evidence="1">Cell outer membrane</location>
    </subcellularLocation>
</comment>
<dbReference type="Pfam" id="PF02321">
    <property type="entry name" value="OEP"/>
    <property type="match status" value="2"/>
</dbReference>
<dbReference type="Proteomes" id="UP000266441">
    <property type="component" value="Unassembled WGS sequence"/>
</dbReference>
<dbReference type="GO" id="GO:1990281">
    <property type="term" value="C:efflux pump complex"/>
    <property type="evidence" value="ECO:0007669"/>
    <property type="project" value="TreeGrafter"/>
</dbReference>
<evidence type="ECO:0000313" key="9">
    <source>
        <dbReference type="Proteomes" id="UP000266441"/>
    </source>
</evidence>